<evidence type="ECO:0000256" key="2">
    <source>
        <dbReference type="ARBA" id="ARBA00012417"/>
    </source>
</evidence>
<reference evidence="10 11" key="1">
    <citation type="journal article" date="2016" name="Nat. Commun.">
        <title>Thousands of microbial genomes shed light on interconnected biogeochemical processes in an aquifer system.</title>
        <authorList>
            <person name="Anantharaman K."/>
            <person name="Brown C.T."/>
            <person name="Hug L.A."/>
            <person name="Sharon I."/>
            <person name="Castelle C.J."/>
            <person name="Probst A.J."/>
            <person name="Thomas B.C."/>
            <person name="Singh A."/>
            <person name="Wilkins M.J."/>
            <person name="Karaoz U."/>
            <person name="Brodie E.L."/>
            <person name="Williams K.H."/>
            <person name="Hubbard S.S."/>
            <person name="Banfield J.F."/>
        </authorList>
    </citation>
    <scope>NUCLEOTIDE SEQUENCE [LARGE SCALE GENOMIC DNA]</scope>
</reference>
<dbReference type="InterPro" id="IPR040982">
    <property type="entry name" value="DNA_pol3_finger"/>
</dbReference>
<dbReference type="Gene3D" id="2.40.50.140">
    <property type="entry name" value="Nucleic acid-binding proteins"/>
    <property type="match status" value="1"/>
</dbReference>
<evidence type="ECO:0000256" key="8">
    <source>
        <dbReference type="ARBA" id="ARBA00049244"/>
    </source>
</evidence>
<evidence type="ECO:0000313" key="10">
    <source>
        <dbReference type="EMBL" id="OGG08382.1"/>
    </source>
</evidence>
<dbReference type="CDD" id="cd04485">
    <property type="entry name" value="DnaE_OBF"/>
    <property type="match status" value="1"/>
</dbReference>
<dbReference type="Pfam" id="PF07733">
    <property type="entry name" value="DNA_pol3_alpha"/>
    <property type="match status" value="1"/>
</dbReference>
<name>A0A1F5Z8D1_9BACT</name>
<keyword evidence="5" id="KW-0548">Nucleotidyltransferase</keyword>
<dbReference type="CDD" id="cd12113">
    <property type="entry name" value="PHP_PolIIIA_DnaE3"/>
    <property type="match status" value="1"/>
</dbReference>
<keyword evidence="7" id="KW-0239">DNA-directed DNA polymerase</keyword>
<dbReference type="InterPro" id="IPR004805">
    <property type="entry name" value="DnaE2/DnaE/PolC"/>
</dbReference>
<evidence type="ECO:0000259" key="9">
    <source>
        <dbReference type="SMART" id="SM00481"/>
    </source>
</evidence>
<proteinExistence type="predicted"/>
<dbReference type="Gene3D" id="3.20.20.140">
    <property type="entry name" value="Metal-dependent hydrolases"/>
    <property type="match status" value="1"/>
</dbReference>
<keyword evidence="4" id="KW-0808">Transferase</keyword>
<organism evidence="10 11">
    <name type="scientific">Candidatus Gottesmanbacteria bacterium RIFCSPHIGHO2_01_FULL_40_15</name>
    <dbReference type="NCBI Taxonomy" id="1798376"/>
    <lineage>
        <taxon>Bacteria</taxon>
        <taxon>Candidatus Gottesmaniibacteriota</taxon>
    </lineage>
</organism>
<dbReference type="GO" id="GO:0008408">
    <property type="term" value="F:3'-5' exonuclease activity"/>
    <property type="evidence" value="ECO:0007669"/>
    <property type="project" value="InterPro"/>
</dbReference>
<dbReference type="InterPro" id="IPR004013">
    <property type="entry name" value="PHP_dom"/>
</dbReference>
<dbReference type="Pfam" id="PF17657">
    <property type="entry name" value="DNA_pol3_finger"/>
    <property type="match status" value="1"/>
</dbReference>
<dbReference type="InterPro" id="IPR011708">
    <property type="entry name" value="DNA_pol3_alpha_NTPase_dom"/>
</dbReference>
<dbReference type="Pfam" id="PF02811">
    <property type="entry name" value="PHP"/>
    <property type="match status" value="1"/>
</dbReference>
<evidence type="ECO:0000256" key="3">
    <source>
        <dbReference type="ARBA" id="ARBA00019114"/>
    </source>
</evidence>
<dbReference type="SUPFAM" id="SSF89550">
    <property type="entry name" value="PHP domain-like"/>
    <property type="match status" value="1"/>
</dbReference>
<dbReference type="InterPro" id="IPR016195">
    <property type="entry name" value="Pol/histidinol_Pase-like"/>
</dbReference>
<evidence type="ECO:0000256" key="7">
    <source>
        <dbReference type="ARBA" id="ARBA00022932"/>
    </source>
</evidence>
<comment type="subcellular location">
    <subcellularLocation>
        <location evidence="1">Cytoplasm</location>
    </subcellularLocation>
</comment>
<comment type="catalytic activity">
    <reaction evidence="8">
        <text>DNA(n) + a 2'-deoxyribonucleoside 5'-triphosphate = DNA(n+1) + diphosphate</text>
        <dbReference type="Rhea" id="RHEA:22508"/>
        <dbReference type="Rhea" id="RHEA-COMP:17339"/>
        <dbReference type="Rhea" id="RHEA-COMP:17340"/>
        <dbReference type="ChEBI" id="CHEBI:33019"/>
        <dbReference type="ChEBI" id="CHEBI:61560"/>
        <dbReference type="ChEBI" id="CHEBI:173112"/>
        <dbReference type="EC" id="2.7.7.7"/>
    </reaction>
</comment>
<comment type="caution">
    <text evidence="10">The sequence shown here is derived from an EMBL/GenBank/DDBJ whole genome shotgun (WGS) entry which is preliminary data.</text>
</comment>
<dbReference type="PANTHER" id="PTHR32294">
    <property type="entry name" value="DNA POLYMERASE III SUBUNIT ALPHA"/>
    <property type="match status" value="1"/>
</dbReference>
<dbReference type="Gene3D" id="1.10.10.1600">
    <property type="entry name" value="Bacterial DNA polymerase III alpha subunit, thumb domain"/>
    <property type="match status" value="1"/>
</dbReference>
<gene>
    <name evidence="10" type="ORF">A2777_02980</name>
</gene>
<dbReference type="InterPro" id="IPR041931">
    <property type="entry name" value="DNA_pol3_alpha_thumb_dom"/>
</dbReference>
<dbReference type="Gene3D" id="1.10.150.870">
    <property type="match status" value="1"/>
</dbReference>
<sequence length="1076" mass="120887">MSDFVHLHTHSEFSLLDGLSKIPDLVNRAKVLGMDSLGLTDHGSMYGAVKFYLSAREAGIKPIIGVEAYQAGRSRFDKQIGIDNDQYHLVLLAKNNTGYKNMMKLVTHANLEGYYYKPRIDMEVLSEHSEGLICLSGCLNGEVPRHLLNNQEETAEKKARQFLEIFPKDHYYFELQKHSNIPEQDIVNEKLIKLSRKLGVPLVATNDIHYMHADDAYAQEILLCIQTQHTILEAKRPVSMISSPDFYMKSREEMKGLFIQYPEAIENTVKIASMCRTEIELGNWILPNFEVPKGDTADSFFKKLSSQRLAKRYENVTAQLNKRLDYELDIITKKGYSTYFLIVADFVNWAKGKGIAVGPGRGSAAGSLAAYALGITDLDPIKHNIPFERFLNPDRPSPPDIDLDFADDRRDEVIAYVTEKYGNDRVAQIITFGTMEARAAVRDVGRALGMPYAQPDRIAKLIPPGAQGFPMTIDKAIQTSQELANAYQSESETKTLLDLARKLEGVARHASVHAAGVVISDKPLTNYTPLQRETKGQRIITQYDMYCLDLNAADGKAVGLLKMDLLGLRNLTILENAIRFVRQSKGEVIDLRKISLENPDVYKLISSGETTGIFQLESAGMRRLARELKPTKFSDIAAMVALFRPGPMEWIPTFIESKENPKKIKYLHPDLKSILSETYGIAVYQEQCMQIANKMAGYSMVEADKLRMAIGKKKREVMKKEKEKFIKGCQSRGLSNSMAEKIFSLIEKFVGYGFNKAHSASYGMIAYQTAYMKVKYPVEFMTAVLAAESRGASGPVRDEKIARAILECRRMDIELLSPDINKSEVEFIIEEQSSGKGRIRFGLSAIKNVGTAAIDSILTARDKGGNFKSMTDFAKKVDLSKVNRKTVESLIKAGAFDQFGNRASLLAAFSDIIEKIHKQKSKKDDGQVSLFMMDDDDNIEDALPEIEELSREELLMFEKQYLGFYITEHPLSSQIEDLEKRVTHRINALTQTKSTVIIGGIITQIKKITTRNGGNEMAFVKIDDFTGSCELVVFPAIFERTKLTWSTDRVVLVKGKISERDDRISVLVDDVKLLTS</sequence>
<dbReference type="GO" id="GO:0003887">
    <property type="term" value="F:DNA-directed DNA polymerase activity"/>
    <property type="evidence" value="ECO:0007669"/>
    <property type="project" value="UniProtKB-KW"/>
</dbReference>
<dbReference type="GO" id="GO:0006260">
    <property type="term" value="P:DNA replication"/>
    <property type="evidence" value="ECO:0007669"/>
    <property type="project" value="UniProtKB-KW"/>
</dbReference>
<feature type="domain" description="Polymerase/histidinol phosphatase N-terminal" evidence="9">
    <location>
        <begin position="5"/>
        <end position="72"/>
    </location>
</feature>
<dbReference type="EMBL" id="MFJF01000002">
    <property type="protein sequence ID" value="OGG08382.1"/>
    <property type="molecule type" value="Genomic_DNA"/>
</dbReference>
<dbReference type="InterPro" id="IPR004365">
    <property type="entry name" value="NA-bd_OB_tRNA"/>
</dbReference>
<evidence type="ECO:0000256" key="1">
    <source>
        <dbReference type="ARBA" id="ARBA00004496"/>
    </source>
</evidence>
<dbReference type="AlphaFoldDB" id="A0A1F5Z8D1"/>
<dbReference type="GO" id="GO:0003676">
    <property type="term" value="F:nucleic acid binding"/>
    <property type="evidence" value="ECO:0007669"/>
    <property type="project" value="InterPro"/>
</dbReference>
<dbReference type="GO" id="GO:0005737">
    <property type="term" value="C:cytoplasm"/>
    <property type="evidence" value="ECO:0007669"/>
    <property type="project" value="UniProtKB-SubCell"/>
</dbReference>
<evidence type="ECO:0000256" key="6">
    <source>
        <dbReference type="ARBA" id="ARBA00022705"/>
    </source>
</evidence>
<dbReference type="PANTHER" id="PTHR32294:SF0">
    <property type="entry name" value="DNA POLYMERASE III SUBUNIT ALPHA"/>
    <property type="match status" value="1"/>
</dbReference>
<accession>A0A1F5Z8D1</accession>
<dbReference type="EC" id="2.7.7.7" evidence="2"/>
<dbReference type="Proteomes" id="UP000177354">
    <property type="component" value="Unassembled WGS sequence"/>
</dbReference>
<dbReference type="NCBIfam" id="NF004226">
    <property type="entry name" value="PRK05673.1"/>
    <property type="match status" value="1"/>
</dbReference>
<evidence type="ECO:0000256" key="4">
    <source>
        <dbReference type="ARBA" id="ARBA00022679"/>
    </source>
</evidence>
<dbReference type="NCBIfam" id="NF005298">
    <property type="entry name" value="PRK06826.1"/>
    <property type="match status" value="1"/>
</dbReference>
<keyword evidence="6" id="KW-0235">DNA replication</keyword>
<dbReference type="NCBIfam" id="TIGR00594">
    <property type="entry name" value="polc"/>
    <property type="match status" value="1"/>
</dbReference>
<evidence type="ECO:0000256" key="5">
    <source>
        <dbReference type="ARBA" id="ARBA00022695"/>
    </source>
</evidence>
<protein>
    <recommendedName>
        <fullName evidence="3">DNA polymerase III subunit alpha</fullName>
        <ecNumber evidence="2">2.7.7.7</ecNumber>
    </recommendedName>
</protein>
<dbReference type="Pfam" id="PF14579">
    <property type="entry name" value="HHH_6"/>
    <property type="match status" value="1"/>
</dbReference>
<dbReference type="InterPro" id="IPR012340">
    <property type="entry name" value="NA-bd_OB-fold"/>
</dbReference>
<dbReference type="Pfam" id="PF01336">
    <property type="entry name" value="tRNA_anti-codon"/>
    <property type="match status" value="1"/>
</dbReference>
<dbReference type="InterPro" id="IPR003141">
    <property type="entry name" value="Pol/His_phosphatase_N"/>
</dbReference>
<evidence type="ECO:0000313" key="11">
    <source>
        <dbReference type="Proteomes" id="UP000177354"/>
    </source>
</evidence>
<dbReference type="InterPro" id="IPR029460">
    <property type="entry name" value="DNAPol_HHH"/>
</dbReference>
<dbReference type="SMART" id="SM00481">
    <property type="entry name" value="POLIIIAc"/>
    <property type="match status" value="1"/>
</dbReference>